<dbReference type="PANTHER" id="PTHR43143">
    <property type="entry name" value="METALLOPHOSPHOESTERASE, CALCINEURIN SUPERFAMILY"/>
    <property type="match status" value="1"/>
</dbReference>
<dbReference type="InterPro" id="IPR029052">
    <property type="entry name" value="Metallo-depent_PP-like"/>
</dbReference>
<dbReference type="Gene3D" id="3.60.21.10">
    <property type="match status" value="1"/>
</dbReference>
<dbReference type="AlphaFoldDB" id="A0A1G6HVJ7"/>
<reference evidence="4" key="1">
    <citation type="submission" date="2016-09" db="EMBL/GenBank/DDBJ databases">
        <authorList>
            <person name="Varghese N."/>
            <person name="Submissions S."/>
        </authorList>
    </citation>
    <scope>NUCLEOTIDE SEQUENCE [LARGE SCALE GENOMIC DNA]</scope>
    <source>
        <strain evidence="4">25nlg</strain>
    </source>
</reference>
<dbReference type="STRING" id="1464122.SAMN05421737_104201"/>
<keyword evidence="4" id="KW-1185">Reference proteome</keyword>
<proteinExistence type="predicted"/>
<name>A0A1G6HVJ7_9BACI</name>
<evidence type="ECO:0000256" key="1">
    <source>
        <dbReference type="SAM" id="SignalP"/>
    </source>
</evidence>
<dbReference type="Proteomes" id="UP000242662">
    <property type="component" value="Unassembled WGS sequence"/>
</dbReference>
<evidence type="ECO:0000313" key="4">
    <source>
        <dbReference type="Proteomes" id="UP000242662"/>
    </source>
</evidence>
<feature type="chain" id="PRO_5017325479" evidence="1">
    <location>
        <begin position="29"/>
        <end position="312"/>
    </location>
</feature>
<dbReference type="InterPro" id="IPR051918">
    <property type="entry name" value="STPP_CPPED1"/>
</dbReference>
<dbReference type="OrthoDB" id="9772095at2"/>
<protein>
    <submittedName>
        <fullName evidence="3">Calcineurin-like phosphoesterase</fullName>
    </submittedName>
</protein>
<dbReference type="SUPFAM" id="SSF56300">
    <property type="entry name" value="Metallo-dependent phosphatases"/>
    <property type="match status" value="1"/>
</dbReference>
<accession>A0A1G6HVJ7</accession>
<gene>
    <name evidence="3" type="ORF">SAMN05421737_104201</name>
</gene>
<dbReference type="InterPro" id="IPR004843">
    <property type="entry name" value="Calcineurin-like_PHP"/>
</dbReference>
<dbReference type="EMBL" id="FMYM01000004">
    <property type="protein sequence ID" value="SDB98282.1"/>
    <property type="molecule type" value="Genomic_DNA"/>
</dbReference>
<evidence type="ECO:0000313" key="3">
    <source>
        <dbReference type="EMBL" id="SDB98282.1"/>
    </source>
</evidence>
<organism evidence="3 4">
    <name type="scientific">Shouchella lonarensis</name>
    <dbReference type="NCBI Taxonomy" id="1464122"/>
    <lineage>
        <taxon>Bacteria</taxon>
        <taxon>Bacillati</taxon>
        <taxon>Bacillota</taxon>
        <taxon>Bacilli</taxon>
        <taxon>Bacillales</taxon>
        <taxon>Bacillaceae</taxon>
        <taxon>Shouchella</taxon>
    </lineage>
</organism>
<dbReference type="RefSeq" id="WP_090775314.1">
    <property type="nucleotide sequence ID" value="NZ_FMYM01000004.1"/>
</dbReference>
<dbReference type="Pfam" id="PF00149">
    <property type="entry name" value="Metallophos"/>
    <property type="match status" value="1"/>
</dbReference>
<feature type="domain" description="Calcineurin-like phosphoesterase" evidence="2">
    <location>
        <begin position="35"/>
        <end position="228"/>
    </location>
</feature>
<dbReference type="PANTHER" id="PTHR43143:SF5">
    <property type="entry name" value="SECRETED PROTEIN"/>
    <property type="match status" value="1"/>
</dbReference>
<keyword evidence="1" id="KW-0732">Signal</keyword>
<sequence length="312" mass="36370">MKNTYKNAKKLIFLLILTFIFNISTVSAQQNHPFTFVWMTDTQYYSEKYPHIYERITDWIAQEAQADNIRYVFHTGDIVNHHNKEKEWINAHKAMKTLDTALVPYGVLAGNHDVAHDELNYKHFSHYFGEKRFKNRSYYKGTYENNRAHYDEIKVSSHQFLMLHIGYGLNDDVLSWAKTVIDEHPKHTVIIATHRYLKLDGSRSGDGEKLFQTLILPSPNVQLVLSGHYSGTAQKFDRIDDDGDGKTDRTVVQLLTDYQRFKKGGNGFIRLLSFNPNLQTVTVDTFSPYTDEHTLDHKDVKQPMSFHFRLAF</sequence>
<dbReference type="GO" id="GO:0016787">
    <property type="term" value="F:hydrolase activity"/>
    <property type="evidence" value="ECO:0007669"/>
    <property type="project" value="InterPro"/>
</dbReference>
<feature type="signal peptide" evidence="1">
    <location>
        <begin position="1"/>
        <end position="28"/>
    </location>
</feature>
<evidence type="ECO:0000259" key="2">
    <source>
        <dbReference type="Pfam" id="PF00149"/>
    </source>
</evidence>